<sequence length="410" mass="45166">MSLTDLAARITANAQLLDAHLKSHNLPSPSTSIHTCPDFPNPNNDPAVESARIALLEDTQTLRNYALGPAQHFSIPTLIPLKSSTSYTTLSSQTNLPERTLRLLLRQYFLNGIFYEPEPDRVAHTASSAALVTNAPFYDWFGHSVEEVFPASAKLAEALERCNQGGIGDGRAEDSAFSLAVGDGESVFEFFEKRPDKQRRFRGAMEAVGMDGGHDLGFVVGGFDWGKVGRGVVVDVGGSSGFLSIALANAYENLSFVVQDYKHTADEGRAALPSHLSERVSFQAHDFFAPQTVAGDVYLLRHVCHNWSDENAARILRNLVPAMKSSSRILLVEVVTVCPGVVNRGWYADWNRNVDVTMLQMLNTQERSKEDWESVVTLADKRLKVLEIHRPEGSWDSIIEIGLVVMNGHD</sequence>
<comment type="caution">
    <text evidence="6">The sequence shown here is derived from an EMBL/GenBank/DDBJ whole genome shotgun (WGS) entry which is preliminary data.</text>
</comment>
<dbReference type="HOGENOM" id="CLU_005533_1_4_1"/>
<dbReference type="Gene3D" id="1.10.10.10">
    <property type="entry name" value="Winged helix-like DNA-binding domain superfamily/Winged helix DNA-binding domain"/>
    <property type="match status" value="1"/>
</dbReference>
<reference evidence="6 7" key="1">
    <citation type="journal article" date="2011" name="Genome Res.">
        <title>Comparative genomics of citric-acid-producing Aspergillus niger ATCC 1015 versus enzyme-producing CBS 513.88.</title>
        <authorList>
            <person name="Andersen M.R."/>
            <person name="Salazar M.P."/>
            <person name="Schaap P.J."/>
            <person name="van de Vondervoort P.J."/>
            <person name="Culley D."/>
            <person name="Thykaer J."/>
            <person name="Frisvad J.C."/>
            <person name="Nielsen K.F."/>
            <person name="Albang R."/>
            <person name="Albermann K."/>
            <person name="Berka R.M."/>
            <person name="Braus G.H."/>
            <person name="Braus-Stromeyer S.A."/>
            <person name="Corrochano L.M."/>
            <person name="Dai Z."/>
            <person name="van Dijck P.W."/>
            <person name="Hofmann G."/>
            <person name="Lasure L.L."/>
            <person name="Magnuson J.K."/>
            <person name="Menke H."/>
            <person name="Meijer M."/>
            <person name="Meijer S.L."/>
            <person name="Nielsen J.B."/>
            <person name="Nielsen M.L."/>
            <person name="van Ooyen A.J."/>
            <person name="Pel H.J."/>
            <person name="Poulsen L."/>
            <person name="Samson R.A."/>
            <person name="Stam H."/>
            <person name="Tsang A."/>
            <person name="van den Brink J.M."/>
            <person name="Atkins A."/>
            <person name="Aerts A."/>
            <person name="Shapiro H."/>
            <person name="Pangilinan J."/>
            <person name="Salamov A."/>
            <person name="Lou Y."/>
            <person name="Lindquist E."/>
            <person name="Lucas S."/>
            <person name="Grimwood J."/>
            <person name="Grigoriev I.V."/>
            <person name="Kubicek C.P."/>
            <person name="Martinez D."/>
            <person name="van Peij N.N."/>
            <person name="Roubos J.A."/>
            <person name="Nielsen J."/>
            <person name="Baker S.E."/>
        </authorList>
    </citation>
    <scope>NUCLEOTIDE SEQUENCE [LARGE SCALE GENOMIC DNA]</scope>
    <source>
        <strain evidence="7">ATCC 1015 / CBS 113.46 / FGSC A1144 / LSHB Ac4 / NCTC 3858a / NRRL 328 / USDA 3528.7</strain>
    </source>
</reference>
<evidence type="ECO:0000313" key="7">
    <source>
        <dbReference type="Proteomes" id="UP000009038"/>
    </source>
</evidence>
<dbReference type="PANTHER" id="PTHR43712">
    <property type="entry name" value="PUTATIVE (AFU_ORTHOLOGUE AFUA_4G14580)-RELATED"/>
    <property type="match status" value="1"/>
</dbReference>
<dbReference type="GO" id="GO:0032259">
    <property type="term" value="P:methylation"/>
    <property type="evidence" value="ECO:0007669"/>
    <property type="project" value="UniProtKB-KW"/>
</dbReference>
<dbReference type="STRING" id="380704.G3Y7K5"/>
<dbReference type="AlphaFoldDB" id="G3Y7K5"/>
<dbReference type="GO" id="GO:0008171">
    <property type="term" value="F:O-methyltransferase activity"/>
    <property type="evidence" value="ECO:0007669"/>
    <property type="project" value="InterPro"/>
</dbReference>
<comment type="similarity">
    <text evidence="4">Belongs to the class I-like SAM-binding methyltransferase superfamily. Cation-independent O-methyltransferase family.</text>
</comment>
<dbReference type="SUPFAM" id="SSF46785">
    <property type="entry name" value="Winged helix' DNA-binding domain"/>
    <property type="match status" value="1"/>
</dbReference>
<proteinExistence type="inferred from homology"/>
<protein>
    <recommendedName>
        <fullName evidence="5">O-methyltransferase C-terminal domain-containing protein</fullName>
    </recommendedName>
</protein>
<dbReference type="InterPro" id="IPR036388">
    <property type="entry name" value="WH-like_DNA-bd_sf"/>
</dbReference>
<dbReference type="Gene3D" id="3.40.50.150">
    <property type="entry name" value="Vaccinia Virus protein VP39"/>
    <property type="match status" value="1"/>
</dbReference>
<dbReference type="PROSITE" id="PS51683">
    <property type="entry name" value="SAM_OMT_II"/>
    <property type="match status" value="1"/>
</dbReference>
<dbReference type="SUPFAM" id="SSF53335">
    <property type="entry name" value="S-adenosyl-L-methionine-dependent methyltransferases"/>
    <property type="match status" value="1"/>
</dbReference>
<dbReference type="Pfam" id="PF00891">
    <property type="entry name" value="Methyltransf_2"/>
    <property type="match status" value="1"/>
</dbReference>
<dbReference type="InterPro" id="IPR036390">
    <property type="entry name" value="WH_DNA-bd_sf"/>
</dbReference>
<dbReference type="OrthoDB" id="1606438at2759"/>
<keyword evidence="1" id="KW-0489">Methyltransferase</keyword>
<dbReference type="GO" id="GO:0044550">
    <property type="term" value="P:secondary metabolite biosynthetic process"/>
    <property type="evidence" value="ECO:0007669"/>
    <property type="project" value="UniProtKB-ARBA"/>
</dbReference>
<dbReference type="EMBL" id="ACJE01000015">
    <property type="protein sequence ID" value="EHA21300.1"/>
    <property type="molecule type" value="Genomic_DNA"/>
</dbReference>
<evidence type="ECO:0000256" key="2">
    <source>
        <dbReference type="ARBA" id="ARBA00022679"/>
    </source>
</evidence>
<dbReference type="InterPro" id="IPR001077">
    <property type="entry name" value="COMT_C"/>
</dbReference>
<gene>
    <name evidence="6" type="ORF">ASPNIDRAFT_44525</name>
</gene>
<dbReference type="PANTHER" id="PTHR43712:SF5">
    <property type="entry name" value="O-METHYLTRANSFERASE ASQN-RELATED"/>
    <property type="match status" value="1"/>
</dbReference>
<dbReference type="InterPro" id="IPR029063">
    <property type="entry name" value="SAM-dependent_MTases_sf"/>
</dbReference>
<keyword evidence="2" id="KW-0808">Transferase</keyword>
<evidence type="ECO:0000256" key="4">
    <source>
        <dbReference type="ARBA" id="ARBA00038277"/>
    </source>
</evidence>
<name>G3Y7K5_ASPNA</name>
<organism evidence="6 7">
    <name type="scientific">Aspergillus niger (strain ATCC 1015 / CBS 113.46 / FGSC A1144 / LSHB Ac4 / NCTC 3858a / NRRL 328 / USDA 3528.7)</name>
    <dbReference type="NCBI Taxonomy" id="380704"/>
    <lineage>
        <taxon>Eukaryota</taxon>
        <taxon>Fungi</taxon>
        <taxon>Dikarya</taxon>
        <taxon>Ascomycota</taxon>
        <taxon>Pezizomycotina</taxon>
        <taxon>Eurotiomycetes</taxon>
        <taxon>Eurotiomycetidae</taxon>
        <taxon>Eurotiales</taxon>
        <taxon>Aspergillaceae</taxon>
        <taxon>Aspergillus</taxon>
        <taxon>Aspergillus subgen. Circumdati</taxon>
    </lineage>
</organism>
<evidence type="ECO:0000256" key="1">
    <source>
        <dbReference type="ARBA" id="ARBA00022603"/>
    </source>
</evidence>
<accession>G3Y7K5</accession>
<evidence type="ECO:0000313" key="6">
    <source>
        <dbReference type="EMBL" id="EHA21300.1"/>
    </source>
</evidence>
<evidence type="ECO:0000256" key="3">
    <source>
        <dbReference type="ARBA" id="ARBA00022691"/>
    </source>
</evidence>
<dbReference type="InterPro" id="IPR016461">
    <property type="entry name" value="COMT-like"/>
</dbReference>
<feature type="domain" description="O-methyltransferase C-terminal" evidence="5">
    <location>
        <begin position="173"/>
        <end position="377"/>
    </location>
</feature>
<evidence type="ECO:0000259" key="5">
    <source>
        <dbReference type="Pfam" id="PF00891"/>
    </source>
</evidence>
<keyword evidence="3" id="KW-0949">S-adenosyl-L-methionine</keyword>
<dbReference type="Proteomes" id="UP000009038">
    <property type="component" value="Unassembled WGS sequence"/>
</dbReference>